<dbReference type="STRING" id="1806994.A0A507BTQ8"/>
<feature type="region of interest" description="Disordered" evidence="5">
    <location>
        <begin position="717"/>
        <end position="749"/>
    </location>
</feature>
<dbReference type="GO" id="GO:0005524">
    <property type="term" value="F:ATP binding"/>
    <property type="evidence" value="ECO:0007669"/>
    <property type="project" value="InterPro"/>
</dbReference>
<comment type="similarity">
    <text evidence="1">Belongs to the carnitine/choline acetyltransferase family.</text>
</comment>
<dbReference type="Gene3D" id="3.30.559.70">
    <property type="entry name" value="Choline/Carnitine o-acyltransferase, domain 2"/>
    <property type="match status" value="1"/>
</dbReference>
<evidence type="ECO:0000259" key="6">
    <source>
        <dbReference type="PROSITE" id="PS50162"/>
    </source>
</evidence>
<dbReference type="Gene3D" id="3.40.50.300">
    <property type="entry name" value="P-loop containing nucleotide triphosphate hydrolases"/>
    <property type="match status" value="1"/>
</dbReference>
<dbReference type="GO" id="GO:0003677">
    <property type="term" value="F:DNA binding"/>
    <property type="evidence" value="ECO:0007669"/>
    <property type="project" value="InterPro"/>
</dbReference>
<dbReference type="Gene3D" id="3.30.559.10">
    <property type="entry name" value="Chloramphenicol acetyltransferase-like domain"/>
    <property type="match status" value="1"/>
</dbReference>
<dbReference type="OrthoDB" id="240216at2759"/>
<feature type="domain" description="RecA family profile 1" evidence="6">
    <location>
        <begin position="538"/>
        <end position="649"/>
    </location>
</feature>
<dbReference type="EMBL" id="QEAO01000059">
    <property type="protein sequence ID" value="TPX30708.1"/>
    <property type="molecule type" value="Genomic_DNA"/>
</dbReference>
<dbReference type="PROSITE" id="PS50162">
    <property type="entry name" value="RECA_2"/>
    <property type="match status" value="1"/>
</dbReference>
<dbReference type="Pfam" id="PF00755">
    <property type="entry name" value="Carn_acyltransf"/>
    <property type="match status" value="1"/>
</dbReference>
<feature type="active site" description="Proton acceptor" evidence="4">
    <location>
        <position position="261"/>
    </location>
</feature>
<dbReference type="PANTHER" id="PTHR22589:SF107">
    <property type="entry name" value="CHOLINE_CARNITINE ACYLTRANSFERASE DOMAIN-CONTAINING PROTEIN"/>
    <property type="match status" value="1"/>
</dbReference>
<dbReference type="InterPro" id="IPR020588">
    <property type="entry name" value="RecA_ATP-bd"/>
</dbReference>
<name>A0A507BTQ8_9FUNG</name>
<dbReference type="GO" id="GO:0006310">
    <property type="term" value="P:DNA recombination"/>
    <property type="evidence" value="ECO:0007669"/>
    <property type="project" value="UniProtKB-ARBA"/>
</dbReference>
<dbReference type="InterPro" id="IPR027417">
    <property type="entry name" value="P-loop_NTPase"/>
</dbReference>
<organism evidence="7 8">
    <name type="scientific">Synchytrium microbalum</name>
    <dbReference type="NCBI Taxonomy" id="1806994"/>
    <lineage>
        <taxon>Eukaryota</taxon>
        <taxon>Fungi</taxon>
        <taxon>Fungi incertae sedis</taxon>
        <taxon>Chytridiomycota</taxon>
        <taxon>Chytridiomycota incertae sedis</taxon>
        <taxon>Chytridiomycetes</taxon>
        <taxon>Synchytriales</taxon>
        <taxon>Synchytriaceae</taxon>
        <taxon>Synchytrium</taxon>
    </lineage>
</organism>
<dbReference type="InterPro" id="IPR023213">
    <property type="entry name" value="CAT-like_dom_sf"/>
</dbReference>
<dbReference type="InterPro" id="IPR042231">
    <property type="entry name" value="Cho/carn_acyl_trans_2"/>
</dbReference>
<dbReference type="AlphaFoldDB" id="A0A507BTQ8"/>
<dbReference type="InterPro" id="IPR039551">
    <property type="entry name" value="Cho/carn_acyl_trans"/>
</dbReference>
<dbReference type="GeneID" id="42007013"/>
<keyword evidence="8" id="KW-1185">Reference proteome</keyword>
<feature type="compositionally biased region" description="Basic and acidic residues" evidence="5">
    <location>
        <begin position="717"/>
        <end position="728"/>
    </location>
</feature>
<proteinExistence type="inferred from homology"/>
<dbReference type="SUPFAM" id="SSF52540">
    <property type="entry name" value="P-loop containing nucleoside triphosphate hydrolases"/>
    <property type="match status" value="1"/>
</dbReference>
<dbReference type="Proteomes" id="UP000319731">
    <property type="component" value="Unassembled WGS sequence"/>
</dbReference>
<comment type="caution">
    <text evidence="7">The sequence shown here is derived from an EMBL/GenBank/DDBJ whole genome shotgun (WGS) entry which is preliminary data.</text>
</comment>
<dbReference type="InterPro" id="IPR000542">
    <property type="entry name" value="Carn_acyl_trans"/>
</dbReference>
<dbReference type="Pfam" id="PF08423">
    <property type="entry name" value="Rad51"/>
    <property type="match status" value="1"/>
</dbReference>
<dbReference type="GO" id="GO:0016746">
    <property type="term" value="F:acyltransferase activity"/>
    <property type="evidence" value="ECO:0007669"/>
    <property type="project" value="UniProtKB-KW"/>
</dbReference>
<evidence type="ECO:0000313" key="8">
    <source>
        <dbReference type="Proteomes" id="UP000319731"/>
    </source>
</evidence>
<dbReference type="RefSeq" id="XP_031022313.1">
    <property type="nucleotide sequence ID" value="XM_031171716.1"/>
</dbReference>
<evidence type="ECO:0000256" key="2">
    <source>
        <dbReference type="ARBA" id="ARBA00022679"/>
    </source>
</evidence>
<evidence type="ECO:0000256" key="4">
    <source>
        <dbReference type="PIRSR" id="PIRSR600542-1"/>
    </source>
</evidence>
<dbReference type="SUPFAM" id="SSF52777">
    <property type="entry name" value="CoA-dependent acyltransferases"/>
    <property type="match status" value="2"/>
</dbReference>
<keyword evidence="2" id="KW-0808">Transferase</keyword>
<dbReference type="PANTHER" id="PTHR22589">
    <property type="entry name" value="CARNITINE O-ACYLTRANSFERASE"/>
    <property type="match status" value="1"/>
</dbReference>
<gene>
    <name evidence="7" type="ORF">SmJEL517_g05790</name>
</gene>
<evidence type="ECO:0000256" key="5">
    <source>
        <dbReference type="SAM" id="MobiDB-lite"/>
    </source>
</evidence>
<feature type="compositionally biased region" description="Polar residues" evidence="5">
    <location>
        <begin position="740"/>
        <end position="749"/>
    </location>
</feature>
<reference evidence="7 8" key="1">
    <citation type="journal article" date="2019" name="Sci. Rep.">
        <title>Comparative genomics of chytrid fungi reveal insights into the obligate biotrophic and pathogenic lifestyle of Synchytrium endobioticum.</title>
        <authorList>
            <person name="van de Vossenberg B.T.L.H."/>
            <person name="Warris S."/>
            <person name="Nguyen H.D.T."/>
            <person name="van Gent-Pelzer M.P.E."/>
            <person name="Joly D.L."/>
            <person name="van de Geest H.C."/>
            <person name="Bonants P.J.M."/>
            <person name="Smith D.S."/>
            <person name="Levesque C.A."/>
            <person name="van der Lee T.A.J."/>
        </authorList>
    </citation>
    <scope>NUCLEOTIDE SEQUENCE [LARGE SCALE GENOMIC DNA]</scope>
    <source>
        <strain evidence="7 8">JEL517</strain>
    </source>
</reference>
<dbReference type="InterPro" id="IPR013632">
    <property type="entry name" value="Rad51_C"/>
</dbReference>
<keyword evidence="3" id="KW-0012">Acyltransferase</keyword>
<protein>
    <recommendedName>
        <fullName evidence="6">RecA family profile 1 domain-containing protein</fullName>
    </recommendedName>
</protein>
<sequence>MEQVPMGINANYIFFEAYHSWREALLVNSNWFIVTRDHPNTPKELITEGSPARKNGQTTAWQIRRASETISAMLDYKDLLDHELLPPEGSRAGPMCMNQYRLMYGITRVPKPGCDVLVGSHPAPARHIIVLIRDQIYAVDVVDERGRISIEDIEKQLQKAVRDSTSTKAEPAVGLLTSEHRDTWAQVHKQLEDLSPDNQYSFSVIESALFAVSLDDYCLPLTTDNLSKSTFHGMTAHNRWFDKCMSVCVMNDGRVGLMGEHSPCDALIPATVFEYVANHEPVQDPKNVVSKPDLRAPMKMTWKVDAAVIKAIDVAGKSAKKIIDNSDVTVLRFTEFGSDFVKSKAKVSPDAFSQMAMQLAYYRMHKLVTATYETVLTRKFLHGRTECCRSCSVDSKAFCVLMDDQTVTASEKLAALRKACDSHVEYVTAASNGKGVDRHLMGLRVLMQEGESAAIFKDPAYSKSNDFRLSTSGLFPGERMLGSGFGAVCEDGYGINYMVAPKLIKYGIESKFSCPQTSSSKFAKHLACALIDMKTLYTEGSLMLERVEAMLRAISPESNDDIIMTEFMDGIHIYNAYDYLEQVAVVELLYEYIAQHPKIKLIVLDSISFHTRQGVTDVSLRSKLLHAMSSNLVKCAEKYKVAVLVTNQVTTKFNKDSASKQQMPSVLVPSLGDSWGNGCNQRVIVFWKNGIRTAVLTKSSNMRDQTVTFTITADGIRDGTVKTPEPSRPRYTNQQQYQQGGSRHQSMSI</sequence>
<evidence type="ECO:0000313" key="7">
    <source>
        <dbReference type="EMBL" id="TPX30708.1"/>
    </source>
</evidence>
<evidence type="ECO:0000256" key="3">
    <source>
        <dbReference type="ARBA" id="ARBA00023315"/>
    </source>
</evidence>
<dbReference type="GO" id="GO:0061982">
    <property type="term" value="P:meiosis I cell cycle process"/>
    <property type="evidence" value="ECO:0007669"/>
    <property type="project" value="UniProtKB-ARBA"/>
</dbReference>
<evidence type="ECO:0000256" key="1">
    <source>
        <dbReference type="ARBA" id="ARBA00005232"/>
    </source>
</evidence>
<dbReference type="GO" id="GO:0140664">
    <property type="term" value="F:ATP-dependent DNA damage sensor activity"/>
    <property type="evidence" value="ECO:0007669"/>
    <property type="project" value="InterPro"/>
</dbReference>
<accession>A0A507BTQ8</accession>
<dbReference type="GO" id="GO:0006281">
    <property type="term" value="P:DNA repair"/>
    <property type="evidence" value="ECO:0007669"/>
    <property type="project" value="InterPro"/>
</dbReference>